<feature type="binding site" evidence="1">
    <location>
        <position position="391"/>
    </location>
    <ligand>
        <name>S-adenosyl-L-methionine</name>
        <dbReference type="ChEBI" id="CHEBI:59789"/>
    </ligand>
</feature>
<dbReference type="EMBL" id="SNRW01002254">
    <property type="protein sequence ID" value="KAA6393360.1"/>
    <property type="molecule type" value="Genomic_DNA"/>
</dbReference>
<evidence type="ECO:0000259" key="3">
    <source>
        <dbReference type="PROSITE" id="PS51686"/>
    </source>
</evidence>
<keyword evidence="1" id="KW-0489">Methyltransferase</keyword>
<dbReference type="GO" id="GO:0070475">
    <property type="term" value="P:rRNA base methylation"/>
    <property type="evidence" value="ECO:0007669"/>
    <property type="project" value="TreeGrafter"/>
</dbReference>
<sequence length="724" mass="82629">MAGIYVATAEAITLFQERKGSLKSIVYSQIKADPQRKKIIIKLASQTLSYLKIIEEIFELAMKLAEKDISAQVFKKELQKKPRDSLLLLYCYELLFGDNKGSKQIRKHLDQHGQIASIIFTEPAESCLKQSLQSLKNERGIILNEDLLSSSMKLAEQSRSEIPIYCRVNLFHQKTQNIINKLERSKQFHFIHLSQANISGLEAEKYDPICKHFTDAFHIVLRQPKVSNSKSSQINPILFTSDINIPNLLIFPPFADTNPVSQHKSHLNELIHSSGIIIQDRASCIPPLVLNPPPGSIVIDACAAPGNKTLQLAELVAFGQQNLINNIVDKDEIEIKQELNNETEDKQDFKEIIMDKVKRKRSQSINATEEQSSYSETRKQIQQTGKIFAFEYDYNRSQLLQRRITEATKDAQIQFKNIIKVINGDFLKANPNSTTFDIKDKQKDSKMDYMKYQLRDATHILLDPSCSGSGLLKLLETALSSSSDNEEIDEINNQKQAAKQDKTQNSSSSSHSQRQLINQTPVPDQFSNNSTKIQSLAANQLRLLRHSASFPKCQAIVYSTCSIYIQENENVVSAFLDEQQRMKGQNGFKLAYAPESLINQHFTSSHTSSSYSSQLSSSPHPWLRNGFVVDGLPISEANKLLRFVSPEDHTNGFFVARFERDCNDEENEEEEDDDLELNKSRISKDINIRKQSRKKDWKEKNQNTKENEGIYQKHTPFQKRRRLI</sequence>
<gene>
    <name evidence="4" type="ORF">EZS28_011113</name>
</gene>
<dbReference type="GO" id="GO:0003723">
    <property type="term" value="F:RNA binding"/>
    <property type="evidence" value="ECO:0007669"/>
    <property type="project" value="UniProtKB-UniRule"/>
</dbReference>
<evidence type="ECO:0000313" key="5">
    <source>
        <dbReference type="Proteomes" id="UP000324800"/>
    </source>
</evidence>
<accession>A0A5J4WEL1</accession>
<dbReference type="OrthoDB" id="435282at2759"/>
<feature type="binding site" evidence="1">
    <location>
        <begin position="302"/>
        <end position="308"/>
    </location>
    <ligand>
        <name>S-adenosyl-L-methionine</name>
        <dbReference type="ChEBI" id="CHEBI:59789"/>
    </ligand>
</feature>
<comment type="similarity">
    <text evidence="1">Belongs to the class I-like SAM-binding methyltransferase superfamily. RsmB/NOP family.</text>
</comment>
<keyword evidence="1" id="KW-0694">RNA-binding</keyword>
<protein>
    <submittedName>
        <fullName evidence="4">Putative NOL1/NOP2/sun domain protein</fullName>
    </submittedName>
</protein>
<feature type="domain" description="SAM-dependent MTase RsmB/NOP-type" evidence="3">
    <location>
        <begin position="209"/>
        <end position="661"/>
    </location>
</feature>
<dbReference type="PRINTS" id="PR02008">
    <property type="entry name" value="RCMTFAMILY"/>
</dbReference>
<organism evidence="4 5">
    <name type="scientific">Streblomastix strix</name>
    <dbReference type="NCBI Taxonomy" id="222440"/>
    <lineage>
        <taxon>Eukaryota</taxon>
        <taxon>Metamonada</taxon>
        <taxon>Preaxostyla</taxon>
        <taxon>Oxymonadida</taxon>
        <taxon>Streblomastigidae</taxon>
        <taxon>Streblomastix</taxon>
    </lineage>
</organism>
<feature type="compositionally biased region" description="Polar residues" evidence="2">
    <location>
        <begin position="513"/>
        <end position="528"/>
    </location>
</feature>
<dbReference type="PROSITE" id="PS51686">
    <property type="entry name" value="SAM_MT_RSMB_NOP"/>
    <property type="match status" value="1"/>
</dbReference>
<reference evidence="4 5" key="1">
    <citation type="submission" date="2019-03" db="EMBL/GenBank/DDBJ databases">
        <title>Single cell metagenomics reveals metabolic interactions within the superorganism composed of flagellate Streblomastix strix and complex community of Bacteroidetes bacteria on its surface.</title>
        <authorList>
            <person name="Treitli S.C."/>
            <person name="Kolisko M."/>
            <person name="Husnik F."/>
            <person name="Keeling P."/>
            <person name="Hampl V."/>
        </authorList>
    </citation>
    <scope>NUCLEOTIDE SEQUENCE [LARGE SCALE GENOMIC DNA]</scope>
    <source>
        <strain evidence="4">ST1C</strain>
    </source>
</reference>
<dbReference type="Proteomes" id="UP000324800">
    <property type="component" value="Unassembled WGS sequence"/>
</dbReference>
<evidence type="ECO:0000256" key="2">
    <source>
        <dbReference type="SAM" id="MobiDB-lite"/>
    </source>
</evidence>
<feature type="compositionally biased region" description="Basic and acidic residues" evidence="2">
    <location>
        <begin position="689"/>
        <end position="708"/>
    </location>
</feature>
<dbReference type="PANTHER" id="PTHR22807">
    <property type="entry name" value="NOP2 YEAST -RELATED NOL1/NOP2/FMU SUN DOMAIN-CONTAINING"/>
    <property type="match status" value="1"/>
</dbReference>
<dbReference type="InterPro" id="IPR029063">
    <property type="entry name" value="SAM-dependent_MTases_sf"/>
</dbReference>
<dbReference type="SUPFAM" id="SSF53335">
    <property type="entry name" value="S-adenosyl-L-methionine-dependent methyltransferases"/>
    <property type="match status" value="1"/>
</dbReference>
<dbReference type="PANTHER" id="PTHR22807:SF4">
    <property type="entry name" value="28S RRNA (CYTOSINE-C(5))-METHYLTRANSFERASE"/>
    <property type="match status" value="1"/>
</dbReference>
<dbReference type="AlphaFoldDB" id="A0A5J4WEL1"/>
<dbReference type="Gene3D" id="3.40.50.150">
    <property type="entry name" value="Vaccinia Virus protein VP39"/>
    <property type="match status" value="1"/>
</dbReference>
<evidence type="ECO:0000313" key="4">
    <source>
        <dbReference type="EMBL" id="KAA6393360.1"/>
    </source>
</evidence>
<comment type="caution">
    <text evidence="4">The sequence shown here is derived from an EMBL/GenBank/DDBJ whole genome shotgun (WGS) entry which is preliminary data.</text>
</comment>
<keyword evidence="1" id="KW-0808">Transferase</keyword>
<dbReference type="InterPro" id="IPR023267">
    <property type="entry name" value="RCMT"/>
</dbReference>
<dbReference type="InterPro" id="IPR001678">
    <property type="entry name" value="MeTrfase_RsmB-F_NOP2_dom"/>
</dbReference>
<dbReference type="Gene3D" id="3.30.70.1170">
    <property type="entry name" value="Sun protein, domain 3"/>
    <property type="match status" value="1"/>
</dbReference>
<evidence type="ECO:0000256" key="1">
    <source>
        <dbReference type="PROSITE-ProRule" id="PRU01023"/>
    </source>
</evidence>
<name>A0A5J4WEL1_9EUKA</name>
<dbReference type="GO" id="GO:0005730">
    <property type="term" value="C:nucleolus"/>
    <property type="evidence" value="ECO:0007669"/>
    <property type="project" value="TreeGrafter"/>
</dbReference>
<feature type="region of interest" description="Disordered" evidence="2">
    <location>
        <begin position="484"/>
        <end position="528"/>
    </location>
</feature>
<dbReference type="GO" id="GO:0008173">
    <property type="term" value="F:RNA methyltransferase activity"/>
    <property type="evidence" value="ECO:0007669"/>
    <property type="project" value="InterPro"/>
</dbReference>
<keyword evidence="1" id="KW-0949">S-adenosyl-L-methionine</keyword>
<feature type="active site" description="Nucleophile" evidence="1">
    <location>
        <position position="561"/>
    </location>
</feature>
<feature type="binding site" evidence="1">
    <location>
        <position position="463"/>
    </location>
    <ligand>
        <name>S-adenosyl-L-methionine</name>
        <dbReference type="ChEBI" id="CHEBI:59789"/>
    </ligand>
</feature>
<feature type="region of interest" description="Disordered" evidence="2">
    <location>
        <begin position="689"/>
        <end position="724"/>
    </location>
</feature>
<feature type="binding site" evidence="1">
    <location>
        <position position="425"/>
    </location>
    <ligand>
        <name>S-adenosyl-L-methionine</name>
        <dbReference type="ChEBI" id="CHEBI:59789"/>
    </ligand>
</feature>
<proteinExistence type="inferred from homology"/>